<feature type="compositionally biased region" description="Pro residues" evidence="1">
    <location>
        <begin position="349"/>
        <end position="363"/>
    </location>
</feature>
<dbReference type="InterPro" id="IPR008928">
    <property type="entry name" value="6-hairpin_glycosidase_sf"/>
</dbReference>
<comment type="caution">
    <text evidence="3">The sequence shown here is derived from an EMBL/GenBank/DDBJ whole genome shotgun (WGS) entry which is preliminary data.</text>
</comment>
<keyword evidence="4" id="KW-1185">Reference proteome</keyword>
<name>A0A5J5K890_9ACTN</name>
<dbReference type="Proteomes" id="UP000327011">
    <property type="component" value="Unassembled WGS sequence"/>
</dbReference>
<evidence type="ECO:0000256" key="1">
    <source>
        <dbReference type="SAM" id="MobiDB-lite"/>
    </source>
</evidence>
<feature type="domain" description="Glycosyl hydrolase family 95 catalytic" evidence="2">
    <location>
        <begin position="38"/>
        <end position="143"/>
    </location>
</feature>
<protein>
    <recommendedName>
        <fullName evidence="2">Glycosyl hydrolase family 95 catalytic domain-containing protein</fullName>
    </recommendedName>
</protein>
<dbReference type="GO" id="GO:0005975">
    <property type="term" value="P:carbohydrate metabolic process"/>
    <property type="evidence" value="ECO:0007669"/>
    <property type="project" value="InterPro"/>
</dbReference>
<reference evidence="3 4" key="1">
    <citation type="submission" date="2019-09" db="EMBL/GenBank/DDBJ databases">
        <title>Screening of Novel Bioactive Compounds from Soil-Associated.</title>
        <authorList>
            <person name="Gong X."/>
        </authorList>
    </citation>
    <scope>NUCLEOTIDE SEQUENCE [LARGE SCALE GENOMIC DNA]</scope>
    <source>
        <strain evidence="3 4">Gxj-6</strain>
    </source>
</reference>
<evidence type="ECO:0000313" key="4">
    <source>
        <dbReference type="Proteomes" id="UP000327011"/>
    </source>
</evidence>
<evidence type="ECO:0000259" key="2">
    <source>
        <dbReference type="Pfam" id="PF22124"/>
    </source>
</evidence>
<organism evidence="3 4">
    <name type="scientific">Microbispora cellulosiformans</name>
    <dbReference type="NCBI Taxonomy" id="2614688"/>
    <lineage>
        <taxon>Bacteria</taxon>
        <taxon>Bacillati</taxon>
        <taxon>Actinomycetota</taxon>
        <taxon>Actinomycetes</taxon>
        <taxon>Streptosporangiales</taxon>
        <taxon>Streptosporangiaceae</taxon>
        <taxon>Microbispora</taxon>
    </lineage>
</organism>
<proteinExistence type="predicted"/>
<dbReference type="EMBL" id="VYTZ01000002">
    <property type="protein sequence ID" value="KAA9380666.1"/>
    <property type="molecule type" value="Genomic_DNA"/>
</dbReference>
<gene>
    <name evidence="3" type="ORF">F5972_05980</name>
</gene>
<accession>A0A5J5K890</accession>
<dbReference type="InterPro" id="IPR012341">
    <property type="entry name" value="6hp_glycosidase-like_sf"/>
</dbReference>
<dbReference type="SUPFAM" id="SSF48208">
    <property type="entry name" value="Six-hairpin glycosidases"/>
    <property type="match status" value="1"/>
</dbReference>
<dbReference type="AlphaFoldDB" id="A0A5J5K890"/>
<dbReference type="RefSeq" id="WP_150931881.1">
    <property type="nucleotide sequence ID" value="NZ_VYTZ01000002.1"/>
</dbReference>
<dbReference type="Pfam" id="PF22124">
    <property type="entry name" value="Glyco_hydro_95_cat"/>
    <property type="match status" value="1"/>
</dbReference>
<dbReference type="Gene3D" id="1.50.10.10">
    <property type="match status" value="1"/>
</dbReference>
<evidence type="ECO:0000313" key="3">
    <source>
        <dbReference type="EMBL" id="KAA9380666.1"/>
    </source>
</evidence>
<dbReference type="InterPro" id="IPR054363">
    <property type="entry name" value="GH95_cat"/>
</dbReference>
<sequence length="405" mass="43224">MTAPSTNPYSGNESCDSTIAPSYNSQTVTSGPEIGLWVWQTYVATDDRAFLSANYPIMRDSAKFMLSHAKTGADGLLHTHSNAHEDQWSVDDPITDVAAMQALFPVAVRAAQTLGVDSDLVTGLQAAIPKIRPLPRTDFGQTQVLSLSSDSAGNNMLALSAQPTAAKHNVENLGLEPVWPYNLIGDSGNQSDLAKRTFSHRSYVTQTDWSYDALHAARPGLGNDMKTALITDIDKYQVFPNGFASWDAGKLTNPYLEQLGVTAAAVTEGFVQDYDGTLRLTPGWQSGWNADGTVYIQHKGRVNVQIRNGVLLTVAVEAGADGDITVRNPWPARTSTSWTAPARRSCPARPAPPSRSPRGPAPPTWSSAPPRRPPPCPSGRSAAAPPPPRRSSGAAPSASADTGIR</sequence>
<feature type="region of interest" description="Disordered" evidence="1">
    <location>
        <begin position="324"/>
        <end position="405"/>
    </location>
</feature>
<feature type="compositionally biased region" description="Low complexity" evidence="1">
    <location>
        <begin position="390"/>
        <end position="405"/>
    </location>
</feature>